<gene>
    <name evidence="2" type="ORF">FK268_19485</name>
</gene>
<protein>
    <submittedName>
        <fullName evidence="2">Uncharacterized protein</fullName>
    </submittedName>
</protein>
<feature type="compositionally biased region" description="Basic and acidic residues" evidence="1">
    <location>
        <begin position="1"/>
        <end position="12"/>
    </location>
</feature>
<accession>A0A5C5RI31</accession>
<evidence type="ECO:0000313" key="2">
    <source>
        <dbReference type="EMBL" id="TWS22400.1"/>
    </source>
</evidence>
<dbReference type="AlphaFoldDB" id="A0A5C5RI31"/>
<dbReference type="EMBL" id="VIGV01000009">
    <property type="protein sequence ID" value="TWS22400.1"/>
    <property type="molecule type" value="Genomic_DNA"/>
</dbReference>
<keyword evidence="3" id="KW-1185">Reference proteome</keyword>
<name>A0A5C5RI31_9ACTN</name>
<evidence type="ECO:0000313" key="3">
    <source>
        <dbReference type="Proteomes" id="UP000319792"/>
    </source>
</evidence>
<evidence type="ECO:0000256" key="1">
    <source>
        <dbReference type="SAM" id="MobiDB-lite"/>
    </source>
</evidence>
<feature type="region of interest" description="Disordered" evidence="1">
    <location>
        <begin position="1"/>
        <end position="23"/>
    </location>
</feature>
<sequence>MRKPSVEPRDSSDMSTALSGSVSEPKARNMAIVVTTTSRNISIGSRLSIESIESCWSTGMPPTRKPTPLLGSAPSILMPRSAVTASPTASVSLGFCMLPFDMRTDTCWPRTSSLSEVPLTVSTAAVAALNRAEFGSAGFEWVKPGILFASSSTCLIWASLALVKTIFTGCPVLSGKSSWNLSCAWRVSLVGGR</sequence>
<organism evidence="2 3">
    <name type="scientific">Tsukamurella sputi</name>
    <dbReference type="NCBI Taxonomy" id="2591848"/>
    <lineage>
        <taxon>Bacteria</taxon>
        <taxon>Bacillati</taxon>
        <taxon>Actinomycetota</taxon>
        <taxon>Actinomycetes</taxon>
        <taxon>Mycobacteriales</taxon>
        <taxon>Tsukamurellaceae</taxon>
        <taxon>Tsukamurella</taxon>
    </lineage>
</organism>
<reference evidence="2 3" key="1">
    <citation type="submission" date="2019-08" db="EMBL/GenBank/DDBJ databases">
        <title>Tsukamurella conjunctivitidis sp. nov., Tsukamurella assacharolytica sp. nov. and Tsukamurella sputae sp. nov. isolated from patients with conjunctivitis, bacteraemia (lymphoma) and respiratory infection (sputum) in Hong Kong.</title>
        <authorList>
            <person name="Fok K.M.N."/>
            <person name="Fong J.Y.H."/>
        </authorList>
    </citation>
    <scope>NUCLEOTIDE SEQUENCE [LARGE SCALE GENOMIC DNA]</scope>
    <source>
        <strain evidence="2 3">HKU70</strain>
    </source>
</reference>
<proteinExistence type="predicted"/>
<dbReference type="Proteomes" id="UP000319792">
    <property type="component" value="Unassembled WGS sequence"/>
</dbReference>
<comment type="caution">
    <text evidence="2">The sequence shown here is derived from an EMBL/GenBank/DDBJ whole genome shotgun (WGS) entry which is preliminary data.</text>
</comment>
<feature type="compositionally biased region" description="Polar residues" evidence="1">
    <location>
        <begin position="13"/>
        <end position="22"/>
    </location>
</feature>